<dbReference type="STRING" id="45351.A7SYI0"/>
<dbReference type="InterPro" id="IPR011043">
    <property type="entry name" value="Gal_Oxase/kelch_b-propeller"/>
</dbReference>
<dbReference type="Gene3D" id="2.120.10.80">
    <property type="entry name" value="Kelch-type beta propeller"/>
    <property type="match status" value="2"/>
</dbReference>
<gene>
    <name evidence="6" type="ORF">NEMVEDRAFT_v1g194768</name>
</gene>
<dbReference type="SMART" id="SM00612">
    <property type="entry name" value="Kelch"/>
    <property type="match status" value="2"/>
</dbReference>
<dbReference type="InterPro" id="IPR015915">
    <property type="entry name" value="Kelch-typ_b-propeller"/>
</dbReference>
<accession>A7SYI0</accession>
<evidence type="ECO:0000256" key="3">
    <source>
        <dbReference type="ARBA" id="ARBA00038487"/>
    </source>
</evidence>
<sequence length="377" mass="42518">MAEEGKTNEIAKTINPRNTSPSPLPRSGHRCVADDRNVYVFGGYSPHYSEKLFRELWRFNIASQCWSRVITTGPFPSSVCSSCVLLNKGNLIVYGGSGIPFGQSNSAQLHICLLSKKEWIELETTTGYLYDKKPSLPIPGYGQSMVLSPDQDLYVFAGTTGHMFNCYLSKFSFKTKEWKYVSTQNESVPFPRYRHEAVDYKGSFYVIGGGMGSTDPQEFYNLDKVHAFCYQTNKWQVYECLVSQEHGIPPRRRCHGCVLYKDAVYICGGYDGQTIYNDVWSLDLVRFQWTKLPKILPYPVYFHSAAITPGGCMYIFGGVKSMQADTDARSSDIHKLWLTVPSLLDLSVQCLMSHVPDVEHVSPEKFAELGIPPHLIA</sequence>
<dbReference type="FunFam" id="2.120.10.80:FF:000162">
    <property type="entry name" value="Kelch domain-containing protein 10 homolog"/>
    <property type="match status" value="1"/>
</dbReference>
<dbReference type="PANTHER" id="PTHR46428">
    <property type="entry name" value="KELCH DOMAIN-CONTAINING PROTEIN 10"/>
    <property type="match status" value="1"/>
</dbReference>
<dbReference type="InParanoid" id="A7SYI0"/>
<dbReference type="PANTHER" id="PTHR46428:SF1">
    <property type="entry name" value="KELCH DOMAIN-CONTAINING PROTEIN 10"/>
    <property type="match status" value="1"/>
</dbReference>
<dbReference type="GO" id="GO:0032874">
    <property type="term" value="P:positive regulation of stress-activated MAPK cascade"/>
    <property type="evidence" value="ECO:0000318"/>
    <property type="project" value="GO_Central"/>
</dbReference>
<dbReference type="OMA" id="IHKHYLY"/>
<proteinExistence type="inferred from homology"/>
<name>A7SYI0_NEMVE</name>
<dbReference type="Pfam" id="PF24681">
    <property type="entry name" value="Kelch_KLHDC2_KLHL20_DRC7"/>
    <property type="match status" value="2"/>
</dbReference>
<dbReference type="PhylomeDB" id="A7SYI0"/>
<protein>
    <recommendedName>
        <fullName evidence="4">Kelch domain-containing protein 10</fullName>
    </recommendedName>
</protein>
<dbReference type="InterPro" id="IPR052125">
    <property type="entry name" value="KLHDC10"/>
</dbReference>
<keyword evidence="2" id="KW-0677">Repeat</keyword>
<evidence type="ECO:0000256" key="4">
    <source>
        <dbReference type="ARBA" id="ARBA00041041"/>
    </source>
</evidence>
<evidence type="ECO:0000256" key="1">
    <source>
        <dbReference type="ARBA" id="ARBA00022441"/>
    </source>
</evidence>
<organism evidence="6 7">
    <name type="scientific">Nematostella vectensis</name>
    <name type="common">Starlet sea anemone</name>
    <dbReference type="NCBI Taxonomy" id="45351"/>
    <lineage>
        <taxon>Eukaryota</taxon>
        <taxon>Metazoa</taxon>
        <taxon>Cnidaria</taxon>
        <taxon>Anthozoa</taxon>
        <taxon>Hexacorallia</taxon>
        <taxon>Actiniaria</taxon>
        <taxon>Edwardsiidae</taxon>
        <taxon>Nematostella</taxon>
    </lineage>
</organism>
<evidence type="ECO:0000256" key="2">
    <source>
        <dbReference type="ARBA" id="ARBA00022737"/>
    </source>
</evidence>
<dbReference type="InterPro" id="IPR006652">
    <property type="entry name" value="Kelch_1"/>
</dbReference>
<keyword evidence="1" id="KW-0880">Kelch repeat</keyword>
<dbReference type="Proteomes" id="UP000001593">
    <property type="component" value="Unassembled WGS sequence"/>
</dbReference>
<dbReference type="AlphaFoldDB" id="A7SYI0"/>
<dbReference type="EMBL" id="DS469924">
    <property type="protein sequence ID" value="EDO31221.1"/>
    <property type="molecule type" value="Genomic_DNA"/>
</dbReference>
<evidence type="ECO:0000313" key="7">
    <source>
        <dbReference type="Proteomes" id="UP000001593"/>
    </source>
</evidence>
<keyword evidence="7" id="KW-1185">Reference proteome</keyword>
<dbReference type="eggNOG" id="KOG0379">
    <property type="taxonomic scope" value="Eukaryota"/>
</dbReference>
<feature type="region of interest" description="Disordered" evidence="5">
    <location>
        <begin position="1"/>
        <end position="29"/>
    </location>
</feature>
<reference evidence="6 7" key="1">
    <citation type="journal article" date="2007" name="Science">
        <title>Sea anemone genome reveals ancestral eumetazoan gene repertoire and genomic organization.</title>
        <authorList>
            <person name="Putnam N.H."/>
            <person name="Srivastava M."/>
            <person name="Hellsten U."/>
            <person name="Dirks B."/>
            <person name="Chapman J."/>
            <person name="Salamov A."/>
            <person name="Terry A."/>
            <person name="Shapiro H."/>
            <person name="Lindquist E."/>
            <person name="Kapitonov V.V."/>
            <person name="Jurka J."/>
            <person name="Genikhovich G."/>
            <person name="Grigoriev I.V."/>
            <person name="Lucas S.M."/>
            <person name="Steele R.E."/>
            <person name="Finnerty J.R."/>
            <person name="Technau U."/>
            <person name="Martindale M.Q."/>
            <person name="Rokhsar D.S."/>
        </authorList>
    </citation>
    <scope>NUCLEOTIDE SEQUENCE [LARGE SCALE GENOMIC DNA]</scope>
    <source>
        <strain evidence="7">CH2 X CH6</strain>
    </source>
</reference>
<dbReference type="HOGENOM" id="CLU_030914_0_0_1"/>
<dbReference type="SUPFAM" id="SSF50965">
    <property type="entry name" value="Galactose oxidase, central domain"/>
    <property type="match status" value="2"/>
</dbReference>
<evidence type="ECO:0000256" key="5">
    <source>
        <dbReference type="SAM" id="MobiDB-lite"/>
    </source>
</evidence>
<comment type="similarity">
    <text evidence="3">Belongs to the KLHDC10 family.</text>
</comment>
<evidence type="ECO:0000313" key="6">
    <source>
        <dbReference type="EMBL" id="EDO31221.1"/>
    </source>
</evidence>